<sequence>MDDVNISASTPKARTTAGVRRASKLMSLEVVSALMWMNVPQGSTTVREPASMSQAPSAVNVQLDFSQTALERATTLTNATLIPIFVRMACVSIRRDPSTVNATMDFMTQETSNINTPGSHICQCDEGYQFLSNTCVDIDECRTSPCSESQTCENIPGSYKCVQAECPSGFELINDRCFDVNECLTNNGGCDHLCENLDGSHLCSCRTGYQTTS</sequence>
<evidence type="ECO:0000256" key="4">
    <source>
        <dbReference type="ARBA" id="ARBA00023157"/>
    </source>
</evidence>
<dbReference type="PROSITE" id="PS01187">
    <property type="entry name" value="EGF_CA"/>
    <property type="match status" value="1"/>
</dbReference>
<dbReference type="SMART" id="SM00181">
    <property type="entry name" value="EGF"/>
    <property type="match status" value="2"/>
</dbReference>
<dbReference type="SUPFAM" id="SSF57184">
    <property type="entry name" value="Growth factor receptor domain"/>
    <property type="match status" value="1"/>
</dbReference>
<dbReference type="OrthoDB" id="10045365at2759"/>
<proteinExistence type="predicted"/>
<accession>A0A7R8WJM2</accession>
<dbReference type="FunFam" id="2.10.25.10:FF:000038">
    <property type="entry name" value="Fibrillin 2"/>
    <property type="match status" value="1"/>
</dbReference>
<keyword evidence="2" id="KW-0732">Signal</keyword>
<organism evidence="5">
    <name type="scientific">Cyprideis torosa</name>
    <dbReference type="NCBI Taxonomy" id="163714"/>
    <lineage>
        <taxon>Eukaryota</taxon>
        <taxon>Metazoa</taxon>
        <taxon>Ecdysozoa</taxon>
        <taxon>Arthropoda</taxon>
        <taxon>Crustacea</taxon>
        <taxon>Oligostraca</taxon>
        <taxon>Ostracoda</taxon>
        <taxon>Podocopa</taxon>
        <taxon>Podocopida</taxon>
        <taxon>Cytherocopina</taxon>
        <taxon>Cytheroidea</taxon>
        <taxon>Cytherideidae</taxon>
        <taxon>Cyprideis</taxon>
    </lineage>
</organism>
<dbReference type="InterPro" id="IPR018097">
    <property type="entry name" value="EGF_Ca-bd_CS"/>
</dbReference>
<evidence type="ECO:0000256" key="2">
    <source>
        <dbReference type="ARBA" id="ARBA00022729"/>
    </source>
</evidence>
<dbReference type="SMART" id="SM00179">
    <property type="entry name" value="EGF_CA"/>
    <property type="match status" value="2"/>
</dbReference>
<dbReference type="InterPro" id="IPR050751">
    <property type="entry name" value="ECM_structural_protein"/>
</dbReference>
<dbReference type="InterPro" id="IPR009030">
    <property type="entry name" value="Growth_fac_rcpt_cys_sf"/>
</dbReference>
<dbReference type="InterPro" id="IPR001881">
    <property type="entry name" value="EGF-like_Ca-bd_dom"/>
</dbReference>
<evidence type="ECO:0000313" key="5">
    <source>
        <dbReference type="EMBL" id="CAD7230326.1"/>
    </source>
</evidence>
<reference evidence="5" key="1">
    <citation type="submission" date="2020-11" db="EMBL/GenBank/DDBJ databases">
        <authorList>
            <person name="Tran Van P."/>
        </authorList>
    </citation>
    <scope>NUCLEOTIDE SEQUENCE</scope>
</reference>
<dbReference type="Gene3D" id="2.10.25.10">
    <property type="entry name" value="Laminin"/>
    <property type="match status" value="3"/>
</dbReference>
<gene>
    <name evidence="5" type="ORF">CTOB1V02_LOCUS8187</name>
</gene>
<name>A0A7R8WJM2_9CRUS</name>
<dbReference type="CDD" id="cd00054">
    <property type="entry name" value="EGF_CA"/>
    <property type="match status" value="2"/>
</dbReference>
<evidence type="ECO:0000256" key="3">
    <source>
        <dbReference type="ARBA" id="ARBA00022737"/>
    </source>
</evidence>
<keyword evidence="4" id="KW-1015">Disulfide bond</keyword>
<protein>
    <submittedName>
        <fullName evidence="5">Uncharacterized protein</fullName>
    </submittedName>
</protein>
<dbReference type="GO" id="GO:0005509">
    <property type="term" value="F:calcium ion binding"/>
    <property type="evidence" value="ECO:0007669"/>
    <property type="project" value="InterPro"/>
</dbReference>
<evidence type="ECO:0000256" key="1">
    <source>
        <dbReference type="ARBA" id="ARBA00022536"/>
    </source>
</evidence>
<keyword evidence="1" id="KW-0245">EGF-like domain</keyword>
<keyword evidence="3" id="KW-0677">Repeat</keyword>
<dbReference type="InterPro" id="IPR049883">
    <property type="entry name" value="NOTCH1_EGF-like"/>
</dbReference>
<dbReference type="PANTHER" id="PTHR24034">
    <property type="entry name" value="EGF-LIKE DOMAIN-CONTAINING PROTEIN"/>
    <property type="match status" value="1"/>
</dbReference>
<dbReference type="AlphaFoldDB" id="A0A7R8WJM2"/>
<dbReference type="PANTHER" id="PTHR24034:SF209">
    <property type="entry name" value="EGF-LIKE DOMAIN-CONTAINING PROTEIN"/>
    <property type="match status" value="1"/>
</dbReference>
<dbReference type="Pfam" id="PF07645">
    <property type="entry name" value="EGF_CA"/>
    <property type="match status" value="1"/>
</dbReference>
<dbReference type="EMBL" id="OB662615">
    <property type="protein sequence ID" value="CAD7230326.1"/>
    <property type="molecule type" value="Genomic_DNA"/>
</dbReference>
<dbReference type="Pfam" id="PF14670">
    <property type="entry name" value="FXa_inhibition"/>
    <property type="match status" value="1"/>
</dbReference>
<dbReference type="InterPro" id="IPR000742">
    <property type="entry name" value="EGF"/>
</dbReference>
<feature type="non-terminal residue" evidence="5">
    <location>
        <position position="213"/>
    </location>
</feature>